<feature type="non-terminal residue" evidence="1">
    <location>
        <position position="1"/>
    </location>
</feature>
<sequence length="91" mass="10048">ARNTVLMVAKRSTRVQNHGGYQWQKSMAKMDGAILPAVVRGFPQRSEGSFHVGNASRPFNWGFVHEGKSRLFDLGAHGSQPLLSIGKEIWG</sequence>
<name>A0ABU6RZC8_9FABA</name>
<reference evidence="1 2" key="1">
    <citation type="journal article" date="2023" name="Plants (Basel)">
        <title>Bridging the Gap: Combining Genomics and Transcriptomics Approaches to Understand Stylosanthes scabra, an Orphan Legume from the Brazilian Caatinga.</title>
        <authorList>
            <person name="Ferreira-Neto J.R.C."/>
            <person name="da Silva M.D."/>
            <person name="Binneck E."/>
            <person name="de Melo N.F."/>
            <person name="da Silva R.H."/>
            <person name="de Melo A.L.T.M."/>
            <person name="Pandolfi V."/>
            <person name="Bustamante F.O."/>
            <person name="Brasileiro-Vidal A.C."/>
            <person name="Benko-Iseppon A.M."/>
        </authorList>
    </citation>
    <scope>NUCLEOTIDE SEQUENCE [LARGE SCALE GENOMIC DNA]</scope>
    <source>
        <tissue evidence="1">Leaves</tissue>
    </source>
</reference>
<comment type="caution">
    <text evidence="1">The sequence shown here is derived from an EMBL/GenBank/DDBJ whole genome shotgun (WGS) entry which is preliminary data.</text>
</comment>
<dbReference type="Proteomes" id="UP001341840">
    <property type="component" value="Unassembled WGS sequence"/>
</dbReference>
<evidence type="ECO:0000313" key="1">
    <source>
        <dbReference type="EMBL" id="MED6129372.1"/>
    </source>
</evidence>
<proteinExistence type="predicted"/>
<keyword evidence="2" id="KW-1185">Reference proteome</keyword>
<organism evidence="1 2">
    <name type="scientific">Stylosanthes scabra</name>
    <dbReference type="NCBI Taxonomy" id="79078"/>
    <lineage>
        <taxon>Eukaryota</taxon>
        <taxon>Viridiplantae</taxon>
        <taxon>Streptophyta</taxon>
        <taxon>Embryophyta</taxon>
        <taxon>Tracheophyta</taxon>
        <taxon>Spermatophyta</taxon>
        <taxon>Magnoliopsida</taxon>
        <taxon>eudicotyledons</taxon>
        <taxon>Gunneridae</taxon>
        <taxon>Pentapetalae</taxon>
        <taxon>rosids</taxon>
        <taxon>fabids</taxon>
        <taxon>Fabales</taxon>
        <taxon>Fabaceae</taxon>
        <taxon>Papilionoideae</taxon>
        <taxon>50 kb inversion clade</taxon>
        <taxon>dalbergioids sensu lato</taxon>
        <taxon>Dalbergieae</taxon>
        <taxon>Pterocarpus clade</taxon>
        <taxon>Stylosanthes</taxon>
    </lineage>
</organism>
<dbReference type="EMBL" id="JASCZI010034721">
    <property type="protein sequence ID" value="MED6129372.1"/>
    <property type="molecule type" value="Genomic_DNA"/>
</dbReference>
<evidence type="ECO:0000313" key="2">
    <source>
        <dbReference type="Proteomes" id="UP001341840"/>
    </source>
</evidence>
<gene>
    <name evidence="1" type="ORF">PIB30_107305</name>
</gene>
<protein>
    <submittedName>
        <fullName evidence="1">Uncharacterized protein</fullName>
    </submittedName>
</protein>
<accession>A0ABU6RZC8</accession>